<evidence type="ECO:0000259" key="3">
    <source>
        <dbReference type="Pfam" id="PF13378"/>
    </source>
</evidence>
<dbReference type="Gene3D" id="3.20.20.120">
    <property type="entry name" value="Enolase-like C-terminal domain"/>
    <property type="match status" value="1"/>
</dbReference>
<comment type="caution">
    <text evidence="4">The sequence shown here is derived from an EMBL/GenBank/DDBJ whole genome shotgun (WGS) entry which is preliminary data.</text>
</comment>
<gene>
    <name evidence="4" type="ORF">H8D96_05580</name>
</gene>
<dbReference type="InterPro" id="IPR029065">
    <property type="entry name" value="Enolase_C-like"/>
</dbReference>
<keyword evidence="1" id="KW-0479">Metal-binding</keyword>
<accession>A0A8J6NPZ7</accession>
<evidence type="ECO:0000313" key="4">
    <source>
        <dbReference type="EMBL" id="MBC8431371.1"/>
    </source>
</evidence>
<sequence>MQINKIRVHHIKLPFAFDFSHSLRKRSSAKNVIVEIIAEQGKIKGYGEGAPRSYVTGESQDSAVKSIQRFLKKSTFPWDLNDVSQIRDFVDSLSKDKDHNAAICALETALLDALGKRQNRYIMDYFSQDFIAGDVYYGVSIPLADKQTVSKLCQLSRKMNISKLRLKLGKDFEQNKAIIETVHSVFGKDCDQRADINCSWDKKLAFKHISLIEKYKIRVVEQPMALDDPDVADFAGAMQASGVVLMADESACSLSDVKKIAKEGYYKMVNVRLSKCGGFRKSLEIIDYLRSNKISFQTGCHLGESGVLSAAGRVLCLLCRDAVYYDGSYDNYLLKENITRENVTFGPGGKAGPLTGSGLGVKVSAQSLARLSKGATTATVLNPNFNRN</sequence>
<dbReference type="PANTHER" id="PTHR48073">
    <property type="entry name" value="O-SUCCINYLBENZOATE SYNTHASE-RELATED"/>
    <property type="match status" value="1"/>
</dbReference>
<dbReference type="AlphaFoldDB" id="A0A8J6NPZ7"/>
<dbReference type="PANTHER" id="PTHR48073:SF2">
    <property type="entry name" value="O-SUCCINYLBENZOATE SYNTHASE"/>
    <property type="match status" value="1"/>
</dbReference>
<reference evidence="4 5" key="1">
    <citation type="submission" date="2020-08" db="EMBL/GenBank/DDBJ databases">
        <title>Bridging the membrane lipid divide: bacteria of the FCB group superphylum have the potential to synthesize archaeal ether lipids.</title>
        <authorList>
            <person name="Villanueva L."/>
            <person name="Von Meijenfeldt F.A.B."/>
            <person name="Westbye A.B."/>
            <person name="Yadav S."/>
            <person name="Hopmans E.C."/>
            <person name="Dutilh B.E."/>
            <person name="Sinninghe Damste J.S."/>
        </authorList>
    </citation>
    <scope>NUCLEOTIDE SEQUENCE [LARGE SCALE GENOMIC DNA]</scope>
    <source>
        <strain evidence="4">NIOZ-UU17</strain>
    </source>
</reference>
<evidence type="ECO:0000256" key="1">
    <source>
        <dbReference type="ARBA" id="ARBA00022723"/>
    </source>
</evidence>
<dbReference type="GO" id="GO:0006518">
    <property type="term" value="P:peptide metabolic process"/>
    <property type="evidence" value="ECO:0007669"/>
    <property type="project" value="UniProtKB-ARBA"/>
</dbReference>
<dbReference type="InterPro" id="IPR013341">
    <property type="entry name" value="Mandelate_racemase_N_dom"/>
</dbReference>
<dbReference type="EMBL" id="JACNIG010000140">
    <property type="protein sequence ID" value="MBC8431371.1"/>
    <property type="molecule type" value="Genomic_DNA"/>
</dbReference>
<dbReference type="Pfam" id="PF13378">
    <property type="entry name" value="MR_MLE_C"/>
    <property type="match status" value="1"/>
</dbReference>
<name>A0A8J6NPZ7_9BACT</name>
<dbReference type="SUPFAM" id="SSF54826">
    <property type="entry name" value="Enolase N-terminal domain-like"/>
    <property type="match status" value="1"/>
</dbReference>
<dbReference type="GO" id="GO:0003824">
    <property type="term" value="F:catalytic activity"/>
    <property type="evidence" value="ECO:0007669"/>
    <property type="project" value="UniProtKB-ARBA"/>
</dbReference>
<proteinExistence type="predicted"/>
<evidence type="ECO:0000313" key="5">
    <source>
        <dbReference type="Proteomes" id="UP000605201"/>
    </source>
</evidence>
<evidence type="ECO:0008006" key="6">
    <source>
        <dbReference type="Google" id="ProtNLM"/>
    </source>
</evidence>
<protein>
    <recommendedName>
        <fullName evidence="6">Mandelate racemase/muconate lactonizing enzyme C-terminal domain-containing protein</fullName>
    </recommendedName>
</protein>
<dbReference type="SFLD" id="SFLDS00001">
    <property type="entry name" value="Enolase"/>
    <property type="match status" value="1"/>
</dbReference>
<dbReference type="InterPro" id="IPR036849">
    <property type="entry name" value="Enolase-like_C_sf"/>
</dbReference>
<dbReference type="GO" id="GO:0046872">
    <property type="term" value="F:metal ion binding"/>
    <property type="evidence" value="ECO:0007669"/>
    <property type="project" value="UniProtKB-KW"/>
</dbReference>
<feature type="domain" description="Enolase C-terminal" evidence="3">
    <location>
        <begin position="160"/>
        <end position="365"/>
    </location>
</feature>
<dbReference type="Pfam" id="PF02746">
    <property type="entry name" value="MR_MLE_N"/>
    <property type="match status" value="1"/>
</dbReference>
<dbReference type="SFLD" id="SFLDG00180">
    <property type="entry name" value="muconate_cycloisomerase"/>
    <property type="match status" value="1"/>
</dbReference>
<dbReference type="InterPro" id="IPR029017">
    <property type="entry name" value="Enolase-like_N"/>
</dbReference>
<dbReference type="SUPFAM" id="SSF51604">
    <property type="entry name" value="Enolase C-terminal domain-like"/>
    <property type="match status" value="1"/>
</dbReference>
<dbReference type="Gene3D" id="3.30.390.10">
    <property type="entry name" value="Enolase-like, N-terminal domain"/>
    <property type="match status" value="1"/>
</dbReference>
<organism evidence="4 5">
    <name type="scientific">Candidatus Desulfatibia vada</name>
    <dbReference type="NCBI Taxonomy" id="2841696"/>
    <lineage>
        <taxon>Bacteria</taxon>
        <taxon>Pseudomonadati</taxon>
        <taxon>Thermodesulfobacteriota</taxon>
        <taxon>Desulfobacteria</taxon>
        <taxon>Desulfobacterales</taxon>
        <taxon>Desulfobacterales incertae sedis</taxon>
        <taxon>Candidatus Desulfatibia</taxon>
    </lineage>
</organism>
<feature type="domain" description="Mandelate racemase/muconate lactonizing enzyme N-terminal" evidence="2">
    <location>
        <begin position="19"/>
        <end position="124"/>
    </location>
</feature>
<dbReference type="Proteomes" id="UP000605201">
    <property type="component" value="Unassembled WGS sequence"/>
</dbReference>
<evidence type="ECO:0000259" key="2">
    <source>
        <dbReference type="Pfam" id="PF02746"/>
    </source>
</evidence>